<feature type="region of interest" description="Disordered" evidence="1">
    <location>
        <begin position="1"/>
        <end position="140"/>
    </location>
</feature>
<feature type="compositionally biased region" description="Basic residues" evidence="1">
    <location>
        <begin position="59"/>
        <end position="74"/>
    </location>
</feature>
<gene>
    <name evidence="2" type="ORF">PAP18089_01401</name>
</gene>
<sequence length="387" mass="42027">MAQAGHCSTRRARTAERPRREAAPRARVTGTASTGRHRTHAVPGPAFPHRSAGGGRAFASRHRRGRRNRSRFRHPFGEPRPVGSSPDVRAHGARSATTHAGPPPPTAESDTTHAPRGTATTGPASSPKDGGYRSRVRVPVGRWGGTGARWRRTVHGLDHPCQCTCYTGHQGVTGGAARARRFDRPHVGPTRPDHAFRWCECQRHTGYMGHTRGRCAARASGVRTRAATHRDRRQGKADHLADANNPSTVTSAWTWRRVATTRWGWVALHAARQRHVQATANGNPGPHRRTASASRWAFRTARRRAPPPGSGATLPGTATANPNGGRSSGRQGRVRTLKATPNGEHRGKEAVPGARGRDGHRDSSAHRWSKDVRGEQERGGTAKEEKR</sequence>
<feature type="region of interest" description="Disordered" evidence="1">
    <location>
        <begin position="277"/>
        <end position="296"/>
    </location>
</feature>
<feature type="compositionally biased region" description="Basic and acidic residues" evidence="1">
    <location>
        <begin position="13"/>
        <end position="24"/>
    </location>
</feature>
<organism evidence="2 3">
    <name type="scientific">Pandoraea apista</name>
    <dbReference type="NCBI Taxonomy" id="93218"/>
    <lineage>
        <taxon>Bacteria</taxon>
        <taxon>Pseudomonadati</taxon>
        <taxon>Pseudomonadota</taxon>
        <taxon>Betaproteobacteria</taxon>
        <taxon>Burkholderiales</taxon>
        <taxon>Burkholderiaceae</taxon>
        <taxon>Pandoraea</taxon>
    </lineage>
</organism>
<name>A0A5E5P1J5_9BURK</name>
<evidence type="ECO:0000313" key="3">
    <source>
        <dbReference type="Proteomes" id="UP000364291"/>
    </source>
</evidence>
<protein>
    <submittedName>
        <fullName evidence="2">Uncharacterized protein</fullName>
    </submittedName>
</protein>
<dbReference type="AlphaFoldDB" id="A0A5E5P1J5"/>
<feature type="compositionally biased region" description="Basic and acidic residues" evidence="1">
    <location>
        <begin position="343"/>
        <end position="387"/>
    </location>
</feature>
<accession>A0A5E5P1J5</accession>
<dbReference type="Proteomes" id="UP000364291">
    <property type="component" value="Unassembled WGS sequence"/>
</dbReference>
<feature type="region of interest" description="Disordered" evidence="1">
    <location>
        <begin position="302"/>
        <end position="387"/>
    </location>
</feature>
<evidence type="ECO:0000256" key="1">
    <source>
        <dbReference type="SAM" id="MobiDB-lite"/>
    </source>
</evidence>
<dbReference type="EMBL" id="CABPSX010000002">
    <property type="protein sequence ID" value="VVG70441.1"/>
    <property type="molecule type" value="Genomic_DNA"/>
</dbReference>
<proteinExistence type="predicted"/>
<evidence type="ECO:0000313" key="2">
    <source>
        <dbReference type="EMBL" id="VVG70441.1"/>
    </source>
</evidence>
<feature type="region of interest" description="Disordered" evidence="1">
    <location>
        <begin position="220"/>
        <end position="244"/>
    </location>
</feature>
<reference evidence="2 3" key="1">
    <citation type="submission" date="2019-08" db="EMBL/GenBank/DDBJ databases">
        <authorList>
            <person name="Peeters C."/>
        </authorList>
    </citation>
    <scope>NUCLEOTIDE SEQUENCE [LARGE SCALE GENOMIC DNA]</scope>
    <source>
        <strain evidence="2 3">LMG 18089</strain>
    </source>
</reference>